<sequence length="292" mass="33814">MNVGVKQISHSHRLWIGQISSLEQRENEFFIQESQVTSVIVQGVVVSVKQTDIVQVIVLDDATGTMDCVFYYKDFKPMSFIPGNIVRAHGRLGFYMNDISLKLLNPPYIVESIDEEIEWATSVNKLWNSVYTNKTFEDNFMSTKTPVQEFRVSKNKNHSHSGFYEVVKKIRNLEVMHVSYSVIQDWAQENTEGYIIEYIKDGFLIQAGDFSNLMESYFEVSSQPYHPEEILREYFRNSSQVIKIEDLYGICNGRFKDFTADILKSLHKLMEENLVYEVSDGEYALIVDSQIS</sequence>
<keyword evidence="2" id="KW-1185">Reference proteome</keyword>
<dbReference type="InterPro" id="IPR012340">
    <property type="entry name" value="NA-bd_OB-fold"/>
</dbReference>
<dbReference type="EMBL" id="MPUH01000195">
    <property type="protein sequence ID" value="OMJ86791.1"/>
    <property type="molecule type" value="Genomic_DNA"/>
</dbReference>
<reference evidence="1 2" key="1">
    <citation type="submission" date="2016-11" db="EMBL/GenBank/DDBJ databases">
        <title>The macronuclear genome of Stentor coeruleus: a giant cell with tiny introns.</title>
        <authorList>
            <person name="Slabodnick M."/>
            <person name="Ruby J.G."/>
            <person name="Reiff S.B."/>
            <person name="Swart E.C."/>
            <person name="Gosai S."/>
            <person name="Prabakaran S."/>
            <person name="Witkowska E."/>
            <person name="Larue G.E."/>
            <person name="Fisher S."/>
            <person name="Freeman R.M."/>
            <person name="Gunawardena J."/>
            <person name="Chu W."/>
            <person name="Stover N.A."/>
            <person name="Gregory B.D."/>
            <person name="Nowacki M."/>
            <person name="Derisi J."/>
            <person name="Roy S.W."/>
            <person name="Marshall W.F."/>
            <person name="Sood P."/>
        </authorList>
    </citation>
    <scope>NUCLEOTIDE SEQUENCE [LARGE SCALE GENOMIC DNA]</scope>
    <source>
        <strain evidence="1">WM001</strain>
    </source>
</reference>
<accession>A0A1R2CCQ5</accession>
<gene>
    <name evidence="1" type="ORF">SteCoe_11647</name>
</gene>
<evidence type="ECO:0000313" key="2">
    <source>
        <dbReference type="Proteomes" id="UP000187209"/>
    </source>
</evidence>
<dbReference type="Gene3D" id="2.40.50.140">
    <property type="entry name" value="Nucleic acid-binding proteins"/>
    <property type="match status" value="1"/>
</dbReference>
<dbReference type="SUPFAM" id="SSF50249">
    <property type="entry name" value="Nucleic acid-binding proteins"/>
    <property type="match status" value="1"/>
</dbReference>
<name>A0A1R2CCQ5_9CILI</name>
<comment type="caution">
    <text evidence="1">The sequence shown here is derived from an EMBL/GenBank/DDBJ whole genome shotgun (WGS) entry which is preliminary data.</text>
</comment>
<protein>
    <recommendedName>
        <fullName evidence="3">OB domain-containing protein</fullName>
    </recommendedName>
</protein>
<evidence type="ECO:0008006" key="3">
    <source>
        <dbReference type="Google" id="ProtNLM"/>
    </source>
</evidence>
<dbReference type="AlphaFoldDB" id="A0A1R2CCQ5"/>
<organism evidence="1 2">
    <name type="scientific">Stentor coeruleus</name>
    <dbReference type="NCBI Taxonomy" id="5963"/>
    <lineage>
        <taxon>Eukaryota</taxon>
        <taxon>Sar</taxon>
        <taxon>Alveolata</taxon>
        <taxon>Ciliophora</taxon>
        <taxon>Postciliodesmatophora</taxon>
        <taxon>Heterotrichea</taxon>
        <taxon>Heterotrichida</taxon>
        <taxon>Stentoridae</taxon>
        <taxon>Stentor</taxon>
    </lineage>
</organism>
<proteinExistence type="predicted"/>
<evidence type="ECO:0000313" key="1">
    <source>
        <dbReference type="EMBL" id="OMJ86791.1"/>
    </source>
</evidence>
<dbReference type="Proteomes" id="UP000187209">
    <property type="component" value="Unassembled WGS sequence"/>
</dbReference>